<keyword evidence="3 5" id="KW-0418">Kinase</keyword>
<evidence type="ECO:0000256" key="3">
    <source>
        <dbReference type="ARBA" id="ARBA00022777"/>
    </source>
</evidence>
<evidence type="ECO:0000259" key="4">
    <source>
        <dbReference type="Pfam" id="PF00294"/>
    </source>
</evidence>
<proteinExistence type="inferred from homology"/>
<dbReference type="InterPro" id="IPR052700">
    <property type="entry name" value="Carb_kinase_PfkB-like"/>
</dbReference>
<dbReference type="InterPro" id="IPR011611">
    <property type="entry name" value="PfkB_dom"/>
</dbReference>
<accession>A0A0R2XKP3</accession>
<dbReference type="Pfam" id="PF00294">
    <property type="entry name" value="PfkB"/>
    <property type="match status" value="1"/>
</dbReference>
<name>A0A0R2XKP3_9BACT</name>
<protein>
    <submittedName>
        <fullName evidence="5">Carbohydrate kinase</fullName>
    </submittedName>
</protein>
<dbReference type="InterPro" id="IPR029056">
    <property type="entry name" value="Ribokinase-like"/>
</dbReference>
<reference evidence="5 6" key="1">
    <citation type="submission" date="2015-10" db="EMBL/GenBank/DDBJ databases">
        <title>Metagenome-Assembled Genomes uncover a global brackish microbiome.</title>
        <authorList>
            <person name="Hugerth L.W."/>
            <person name="Larsson J."/>
            <person name="Alneberg J."/>
            <person name="Lindh M.V."/>
            <person name="Legrand C."/>
            <person name="Pinhassi J."/>
            <person name="Andersson A.F."/>
        </authorList>
    </citation>
    <scope>NUCLEOTIDE SEQUENCE [LARGE SCALE GENOMIC DNA]</scope>
    <source>
        <strain evidence="5">BACL9 MAG-120924-bin69</strain>
    </source>
</reference>
<dbReference type="EMBL" id="LIDN01000020">
    <property type="protein sequence ID" value="KRP34315.1"/>
    <property type="molecule type" value="Genomic_DNA"/>
</dbReference>
<evidence type="ECO:0000313" key="5">
    <source>
        <dbReference type="EMBL" id="KRP34315.1"/>
    </source>
</evidence>
<sequence length="366" mass="39167">MDNRKTIVTFGEIMGRLCPPGHLRFMQAMPGSLDITFAGAEANVAASLALFGARARFVTALPDNVLGESCLRVLRGIGVDTSRILTTKAGRLGLYFVEKGANQRPSNVVYDRSHSAIAEARSADFNWTAIVADACWLHTTGITPALSENAFQSTLAAVQAAQTAGLTVSCDLNFRKKLWDWEPGTKATDLARRCLTAILPHVDVCIANEEDAADVLGIHAEGSDIEGGSLAVDRYPEVAREIVRLFPNITKVAVTLRESISASHNNWGAMLYDTSSDRACFAPLKNEEYAPYEIRNIVDRVGGGDSFGAGLVYALNTPELAAPQTAIRFAAAASCLAHSIEGDFNFSSRAEVEALMGGSASGRVVR</sequence>
<evidence type="ECO:0000313" key="6">
    <source>
        <dbReference type="Proteomes" id="UP000051220"/>
    </source>
</evidence>
<dbReference type="Gene3D" id="3.40.1190.20">
    <property type="match status" value="1"/>
</dbReference>
<dbReference type="AlphaFoldDB" id="A0A0R2XKP3"/>
<dbReference type="PANTHER" id="PTHR43320:SF2">
    <property type="entry name" value="2-DEHYDRO-3-DEOXYGLUCONOKINASE_2-DEHYDRO-3-DEOXYGALACTONOKINASE"/>
    <property type="match status" value="1"/>
</dbReference>
<dbReference type="Proteomes" id="UP000051220">
    <property type="component" value="Unassembled WGS sequence"/>
</dbReference>
<dbReference type="GO" id="GO:0016301">
    <property type="term" value="F:kinase activity"/>
    <property type="evidence" value="ECO:0007669"/>
    <property type="project" value="UniProtKB-KW"/>
</dbReference>
<gene>
    <name evidence="5" type="ORF">ABS33_01110</name>
</gene>
<dbReference type="PANTHER" id="PTHR43320">
    <property type="entry name" value="SUGAR KINASE"/>
    <property type="match status" value="1"/>
</dbReference>
<feature type="domain" description="Carbohydrate kinase PfkB" evidence="4">
    <location>
        <begin position="31"/>
        <end position="337"/>
    </location>
</feature>
<dbReference type="CDD" id="cd01166">
    <property type="entry name" value="KdgK"/>
    <property type="match status" value="1"/>
</dbReference>
<comment type="similarity">
    <text evidence="1">Belongs to the carbohydrate kinase PfkB family.</text>
</comment>
<keyword evidence="2" id="KW-0808">Transferase</keyword>
<organism evidence="5 6">
    <name type="scientific">Verrucomicrobia subdivision 6 bacterium BACL9 MAG-120924-bin69</name>
    <dbReference type="NCBI Taxonomy" id="1655635"/>
    <lineage>
        <taxon>Bacteria</taxon>
        <taxon>Pseudomonadati</taxon>
        <taxon>Verrucomicrobiota</taxon>
        <taxon>Verrucomicrobiia</taxon>
        <taxon>Verrucomicrobiales</taxon>
        <taxon>Verrucomicrobia subdivision 6</taxon>
    </lineage>
</organism>
<evidence type="ECO:0000256" key="2">
    <source>
        <dbReference type="ARBA" id="ARBA00022679"/>
    </source>
</evidence>
<dbReference type="SUPFAM" id="SSF53613">
    <property type="entry name" value="Ribokinase-like"/>
    <property type="match status" value="1"/>
</dbReference>
<evidence type="ECO:0000256" key="1">
    <source>
        <dbReference type="ARBA" id="ARBA00010688"/>
    </source>
</evidence>
<comment type="caution">
    <text evidence="5">The sequence shown here is derived from an EMBL/GenBank/DDBJ whole genome shotgun (WGS) entry which is preliminary data.</text>
</comment>